<dbReference type="InterPro" id="IPR026444">
    <property type="entry name" value="Secre_tail"/>
</dbReference>
<dbReference type="Pfam" id="PF18962">
    <property type="entry name" value="Por_Secre_tail"/>
    <property type="match status" value="1"/>
</dbReference>
<dbReference type="EMBL" id="FUYZ01000016">
    <property type="protein sequence ID" value="SKC10889.1"/>
    <property type="molecule type" value="Genomic_DNA"/>
</dbReference>
<keyword evidence="2" id="KW-0472">Membrane</keyword>
<dbReference type="NCBIfam" id="TIGR04183">
    <property type="entry name" value="Por_Secre_tail"/>
    <property type="match status" value="1"/>
</dbReference>
<evidence type="ECO:0000313" key="4">
    <source>
        <dbReference type="EMBL" id="SKC10889.1"/>
    </source>
</evidence>
<evidence type="ECO:0000256" key="1">
    <source>
        <dbReference type="ARBA" id="ARBA00022729"/>
    </source>
</evidence>
<feature type="transmembrane region" description="Helical" evidence="2">
    <location>
        <begin position="26"/>
        <end position="44"/>
    </location>
</feature>
<sequence length="502" mass="54185">MYLGVVFNLNIQLLFNEKNKVKMKKIYLFAAAIYFCGFSTAATLTSTEPTSKSTKKFGTNDVKVVGTKLDKFLVAGSQTYIKAVVKNVGSNSITSVEINWNDGTGDHKERVTAYISANQQREVTHPIPTSYSDVATKNITVSITKVNDQDDSDTSNNSMVAMTSVVSEFVPKKVVFEEGTGTWCGWCPRGMVALKKVNEDFPDDQISIAVHGGSNTEPMKYPEYVSSLGITGFPGMVVDRELKGVDIHPNTIGNYVTTRSQMASPAKLSGEFSIDGNQLTATAKGQFYINNPTANYKMAVIVLEDNVTGTTSGYNQANYYKNNSQGEMGGFESLPDPVPAAQMVYDHVARAMLGGFSGQDGSVPTAITVGSSASYTFNYTIPATYKSDKLNAVVLLIDSADGSIITGAKLTKTNLAVNDVSKIGASTKIFPNPAKSDFNIKLADDGMYSVKIYDMTGREVKNLGEVKSNSKNINVPINLTAGKYLVNITKDGVSFSKDLLVK</sequence>
<dbReference type="Gene3D" id="2.60.40.10">
    <property type="entry name" value="Immunoglobulins"/>
    <property type="match status" value="2"/>
</dbReference>
<dbReference type="STRING" id="619805.SAMN05660477_03072"/>
<keyword evidence="1" id="KW-0732">Signal</keyword>
<dbReference type="InterPro" id="IPR021615">
    <property type="entry name" value="Omp28"/>
</dbReference>
<keyword evidence="2" id="KW-1133">Transmembrane helix</keyword>
<dbReference type="Pfam" id="PF11551">
    <property type="entry name" value="Omp28"/>
    <property type="match status" value="1"/>
</dbReference>
<protein>
    <submittedName>
        <fullName evidence="4">Por secretion system C-terminal sorting domain-containing protein</fullName>
    </submittedName>
</protein>
<evidence type="ECO:0000256" key="2">
    <source>
        <dbReference type="SAM" id="Phobius"/>
    </source>
</evidence>
<dbReference type="Gene3D" id="3.40.30.10">
    <property type="entry name" value="Glutaredoxin"/>
    <property type="match status" value="1"/>
</dbReference>
<gene>
    <name evidence="4" type="ORF">SAMN05660477_03072</name>
</gene>
<reference evidence="4 5" key="1">
    <citation type="submission" date="2017-02" db="EMBL/GenBank/DDBJ databases">
        <authorList>
            <person name="Peterson S.W."/>
        </authorList>
    </citation>
    <scope>NUCLEOTIDE SEQUENCE [LARGE SCALE GENOMIC DNA]</scope>
    <source>
        <strain evidence="4 5">DSM 22323</strain>
    </source>
</reference>
<proteinExistence type="predicted"/>
<dbReference type="Proteomes" id="UP000191112">
    <property type="component" value="Unassembled WGS sequence"/>
</dbReference>
<organism evidence="4 5">
    <name type="scientific">Soonwooa buanensis</name>
    <dbReference type="NCBI Taxonomy" id="619805"/>
    <lineage>
        <taxon>Bacteria</taxon>
        <taxon>Pseudomonadati</taxon>
        <taxon>Bacteroidota</taxon>
        <taxon>Flavobacteriia</taxon>
        <taxon>Flavobacteriales</taxon>
        <taxon>Weeksellaceae</taxon>
        <taxon>Chryseobacterium group</taxon>
        <taxon>Soonwooa</taxon>
    </lineage>
</organism>
<evidence type="ECO:0000313" key="5">
    <source>
        <dbReference type="Proteomes" id="UP000191112"/>
    </source>
</evidence>
<evidence type="ECO:0000259" key="3">
    <source>
        <dbReference type="Pfam" id="PF18962"/>
    </source>
</evidence>
<name>A0A1T5GR95_9FLAO</name>
<dbReference type="InterPro" id="IPR036249">
    <property type="entry name" value="Thioredoxin-like_sf"/>
</dbReference>
<keyword evidence="2" id="KW-0812">Transmembrane</keyword>
<dbReference type="SUPFAM" id="SSF52833">
    <property type="entry name" value="Thioredoxin-like"/>
    <property type="match status" value="1"/>
</dbReference>
<feature type="domain" description="Secretion system C-terminal sorting" evidence="3">
    <location>
        <begin position="429"/>
        <end position="499"/>
    </location>
</feature>
<accession>A0A1T5GR95</accession>
<dbReference type="AlphaFoldDB" id="A0A1T5GR95"/>
<keyword evidence="5" id="KW-1185">Reference proteome</keyword>
<dbReference type="InterPro" id="IPR013783">
    <property type="entry name" value="Ig-like_fold"/>
</dbReference>